<reference evidence="1" key="1">
    <citation type="journal article" date="2020" name="Cell">
        <title>Large-Scale Comparative Analyses of Tick Genomes Elucidate Their Genetic Diversity and Vector Capacities.</title>
        <authorList>
            <consortium name="Tick Genome and Microbiome Consortium (TIGMIC)"/>
            <person name="Jia N."/>
            <person name="Wang J."/>
            <person name="Shi W."/>
            <person name="Du L."/>
            <person name="Sun Y."/>
            <person name="Zhan W."/>
            <person name="Jiang J.F."/>
            <person name="Wang Q."/>
            <person name="Zhang B."/>
            <person name="Ji P."/>
            <person name="Bell-Sakyi L."/>
            <person name="Cui X.M."/>
            <person name="Yuan T.T."/>
            <person name="Jiang B.G."/>
            <person name="Yang W.F."/>
            <person name="Lam T.T."/>
            <person name="Chang Q.C."/>
            <person name="Ding S.J."/>
            <person name="Wang X.J."/>
            <person name="Zhu J.G."/>
            <person name="Ruan X.D."/>
            <person name="Zhao L."/>
            <person name="Wei J.T."/>
            <person name="Ye R.Z."/>
            <person name="Que T.C."/>
            <person name="Du C.H."/>
            <person name="Zhou Y.H."/>
            <person name="Cheng J.X."/>
            <person name="Dai P.F."/>
            <person name="Guo W.B."/>
            <person name="Han X.H."/>
            <person name="Huang E.J."/>
            <person name="Li L.F."/>
            <person name="Wei W."/>
            <person name="Gao Y.C."/>
            <person name="Liu J.Z."/>
            <person name="Shao H.Z."/>
            <person name="Wang X."/>
            <person name="Wang C.C."/>
            <person name="Yang T.C."/>
            <person name="Huo Q.B."/>
            <person name="Li W."/>
            <person name="Chen H.Y."/>
            <person name="Chen S.E."/>
            <person name="Zhou L.G."/>
            <person name="Ni X.B."/>
            <person name="Tian J.H."/>
            <person name="Sheng Y."/>
            <person name="Liu T."/>
            <person name="Pan Y.S."/>
            <person name="Xia L.Y."/>
            <person name="Li J."/>
            <person name="Zhao F."/>
            <person name="Cao W.C."/>
        </authorList>
    </citation>
    <scope>NUCLEOTIDE SEQUENCE</scope>
    <source>
        <strain evidence="1">Rsan-2018</strain>
    </source>
</reference>
<proteinExistence type="predicted"/>
<comment type="caution">
    <text evidence="1">The sequence shown here is derived from an EMBL/GenBank/DDBJ whole genome shotgun (WGS) entry which is preliminary data.</text>
</comment>
<dbReference type="AlphaFoldDB" id="A0A9D4PWF0"/>
<organism evidence="1 2">
    <name type="scientific">Rhipicephalus sanguineus</name>
    <name type="common">Brown dog tick</name>
    <name type="synonym">Ixodes sanguineus</name>
    <dbReference type="NCBI Taxonomy" id="34632"/>
    <lineage>
        <taxon>Eukaryota</taxon>
        <taxon>Metazoa</taxon>
        <taxon>Ecdysozoa</taxon>
        <taxon>Arthropoda</taxon>
        <taxon>Chelicerata</taxon>
        <taxon>Arachnida</taxon>
        <taxon>Acari</taxon>
        <taxon>Parasitiformes</taxon>
        <taxon>Ixodida</taxon>
        <taxon>Ixodoidea</taxon>
        <taxon>Ixodidae</taxon>
        <taxon>Rhipicephalinae</taxon>
        <taxon>Rhipicephalus</taxon>
        <taxon>Rhipicephalus</taxon>
    </lineage>
</organism>
<gene>
    <name evidence="1" type="ORF">HPB52_001710</name>
</gene>
<dbReference type="Proteomes" id="UP000821837">
    <property type="component" value="Unassembled WGS sequence"/>
</dbReference>
<evidence type="ECO:0008006" key="3">
    <source>
        <dbReference type="Google" id="ProtNLM"/>
    </source>
</evidence>
<dbReference type="EMBL" id="JABSTV010001250">
    <property type="protein sequence ID" value="KAH7955608.1"/>
    <property type="molecule type" value="Genomic_DNA"/>
</dbReference>
<name>A0A9D4PWF0_RHISA</name>
<dbReference type="VEuPathDB" id="VectorBase:RSAN_027073"/>
<evidence type="ECO:0000313" key="1">
    <source>
        <dbReference type="EMBL" id="KAH7955608.1"/>
    </source>
</evidence>
<keyword evidence="2" id="KW-1185">Reference proteome</keyword>
<accession>A0A9D4PWF0</accession>
<protein>
    <recommendedName>
        <fullName evidence="3">Tick transposon</fullName>
    </recommendedName>
</protein>
<evidence type="ECO:0000313" key="2">
    <source>
        <dbReference type="Proteomes" id="UP000821837"/>
    </source>
</evidence>
<reference evidence="1" key="2">
    <citation type="submission" date="2021-09" db="EMBL/GenBank/DDBJ databases">
        <authorList>
            <person name="Jia N."/>
            <person name="Wang J."/>
            <person name="Shi W."/>
            <person name="Du L."/>
            <person name="Sun Y."/>
            <person name="Zhan W."/>
            <person name="Jiang J."/>
            <person name="Wang Q."/>
            <person name="Zhang B."/>
            <person name="Ji P."/>
            <person name="Sakyi L.B."/>
            <person name="Cui X."/>
            <person name="Yuan T."/>
            <person name="Jiang B."/>
            <person name="Yang W."/>
            <person name="Lam T.T.-Y."/>
            <person name="Chang Q."/>
            <person name="Ding S."/>
            <person name="Wang X."/>
            <person name="Zhu J."/>
            <person name="Ruan X."/>
            <person name="Zhao L."/>
            <person name="Wei J."/>
            <person name="Que T."/>
            <person name="Du C."/>
            <person name="Cheng J."/>
            <person name="Dai P."/>
            <person name="Han X."/>
            <person name="Huang E."/>
            <person name="Gao Y."/>
            <person name="Liu J."/>
            <person name="Shao H."/>
            <person name="Ye R."/>
            <person name="Li L."/>
            <person name="Wei W."/>
            <person name="Wang X."/>
            <person name="Wang C."/>
            <person name="Huo Q."/>
            <person name="Li W."/>
            <person name="Guo W."/>
            <person name="Chen H."/>
            <person name="Chen S."/>
            <person name="Zhou L."/>
            <person name="Zhou L."/>
            <person name="Ni X."/>
            <person name="Tian J."/>
            <person name="Zhou Y."/>
            <person name="Sheng Y."/>
            <person name="Liu T."/>
            <person name="Pan Y."/>
            <person name="Xia L."/>
            <person name="Li J."/>
            <person name="Zhao F."/>
            <person name="Cao W."/>
        </authorList>
    </citation>
    <scope>NUCLEOTIDE SEQUENCE</scope>
    <source>
        <strain evidence="1">Rsan-2018</strain>
        <tissue evidence="1">Larvae</tissue>
    </source>
</reference>
<sequence>MAESTSEFLFCKGRQGLQGTPKRQVGDVPVIRLGGTVLPPEVEKVLSRGPKYSVEAPITKHELLATAHSIADKVHAEERERCRQECVETVQSGYKKKDGTRMMRRIAGYMKESGHALMLADKDGSFVVMPQGLFGDKALAAVKKNFRISDVKPPKAKQKAVALLEDLKLDWIRREVKNNKVHALTVFFSAKSHKVDCPFRAIVTERGTWQATVSRYLQRQLTGLAPEDPYKIASSDRLVGLLQDSIPGANSGFSVDIEELFYSIPHEDLFKADLQDLIHISQAEITRLGLRFNCKKICSSPPRWHMYG</sequence>